<dbReference type="Gene3D" id="3.40.50.2000">
    <property type="entry name" value="Glycogen Phosphorylase B"/>
    <property type="match status" value="2"/>
</dbReference>
<dbReference type="InterPro" id="IPR022622">
    <property type="entry name" value="DUF3492"/>
</dbReference>
<evidence type="ECO:0000313" key="3">
    <source>
        <dbReference type="Proteomes" id="UP000494115"/>
    </source>
</evidence>
<dbReference type="SUPFAM" id="SSF53756">
    <property type="entry name" value="UDP-Glycosyltransferase/glycogen phosphorylase"/>
    <property type="match status" value="1"/>
</dbReference>
<dbReference type="CDD" id="cd03813">
    <property type="entry name" value="GT4-like"/>
    <property type="match status" value="1"/>
</dbReference>
<dbReference type="EC" id="2.4.1.250" evidence="2"/>
<evidence type="ECO:0000313" key="2">
    <source>
        <dbReference type="EMBL" id="CAB3791028.1"/>
    </source>
</evidence>
<dbReference type="EMBL" id="CADIKM010000013">
    <property type="protein sequence ID" value="CAB3791028.1"/>
    <property type="molecule type" value="Genomic_DNA"/>
</dbReference>
<keyword evidence="3" id="KW-1185">Reference proteome</keyword>
<dbReference type="Pfam" id="PF13692">
    <property type="entry name" value="Glyco_trans_1_4"/>
    <property type="match status" value="1"/>
</dbReference>
<name>A0A6S7BNL0_9BURK</name>
<gene>
    <name evidence="2" type="primary">mshA_8</name>
    <name evidence="2" type="ORF">LMG28138_03094</name>
</gene>
<protein>
    <submittedName>
        <fullName evidence="2">D-inositol-3-phosphate glycosyltransferase</fullName>
        <ecNumber evidence="2">2.4.1.250</ecNumber>
    </submittedName>
</protein>
<organism evidence="2 3">
    <name type="scientific">Pararobbsia alpina</name>
    <dbReference type="NCBI Taxonomy" id="621374"/>
    <lineage>
        <taxon>Bacteria</taxon>
        <taxon>Pseudomonadati</taxon>
        <taxon>Pseudomonadota</taxon>
        <taxon>Betaproteobacteria</taxon>
        <taxon>Burkholderiales</taxon>
        <taxon>Burkholderiaceae</taxon>
        <taxon>Pararobbsia</taxon>
    </lineage>
</organism>
<dbReference type="PANTHER" id="PTHR12526">
    <property type="entry name" value="GLYCOSYLTRANSFERASE"/>
    <property type="match status" value="1"/>
</dbReference>
<sequence>MNTQTTRHAASADIALLLEGTFPYVRGGVSSWVDQMIRSFPEKTFAIVFIGSREEDYQGALYTLPENVVHFETHYLYRFDPPPLAEPALGDPEAFERSAALHQSLRSAVTRPDDIAGLMADVIPMIQPGGRLGEDQFLYSKTAWEYITEQYHERCTDPSFTDYFWTVRIMHKPLWQLARIADKLPPAKVYHTVSTGYAGFLGALLHYKTGRALLVSEHGIYTKERKIDLLQSSWIRDNRGIFEKDISEVSYFRELWVSFFEALGRVCYSASSEMVSLFEGNRLRQIADGAPAAKTRNVPNGIDIARFAALRARRGPGVPQVIVLIGRVVSIKDVKTFIRSIFTVSRQFPDVEGWIAGPETEDPAYAQECRSLVQSLDLARNVKFLGFQRVDDLLPKVGIVALSSISEGLPLVVLEAFAAGVPVVSTDVGSCRQLVEGLGAEDQALGKAGAIVPIANSQALATALNELLHDEARWYEAQRAAIARVEAYYTQDKMIDAYRGIYDRLAQLPDAQPVGGGANPTKTCPVDHRSMAAAGQGGHAGQRVTAPIASASPAASPAISTVASAPAAGGAANAPATSISKQGI</sequence>
<dbReference type="InterPro" id="IPR047691">
    <property type="entry name" value="PelF-like"/>
</dbReference>
<accession>A0A6S7BNL0</accession>
<dbReference type="RefSeq" id="WP_175105626.1">
    <property type="nucleotide sequence ID" value="NZ_CADIKM010000013.1"/>
</dbReference>
<dbReference type="PANTHER" id="PTHR12526:SF608">
    <property type="entry name" value="PELF"/>
    <property type="match status" value="1"/>
</dbReference>
<dbReference type="Proteomes" id="UP000494115">
    <property type="component" value="Unassembled WGS sequence"/>
</dbReference>
<keyword evidence="2" id="KW-0808">Transferase</keyword>
<keyword evidence="2" id="KW-0328">Glycosyltransferase</keyword>
<proteinExistence type="predicted"/>
<dbReference type="GO" id="GO:0102710">
    <property type="term" value="F:D-inositol-3-phosphate glycosyltransferase activity"/>
    <property type="evidence" value="ECO:0007669"/>
    <property type="project" value="UniProtKB-EC"/>
</dbReference>
<dbReference type="NCBIfam" id="NF038011">
    <property type="entry name" value="PelF"/>
    <property type="match status" value="1"/>
</dbReference>
<feature type="domain" description="DUF3492" evidence="1">
    <location>
        <begin position="12"/>
        <end position="292"/>
    </location>
</feature>
<reference evidence="2 3" key="1">
    <citation type="submission" date="2020-04" db="EMBL/GenBank/DDBJ databases">
        <authorList>
            <person name="De Canck E."/>
        </authorList>
    </citation>
    <scope>NUCLEOTIDE SEQUENCE [LARGE SCALE GENOMIC DNA]</scope>
    <source>
        <strain evidence="2 3">LMG 28138</strain>
    </source>
</reference>
<evidence type="ECO:0000259" key="1">
    <source>
        <dbReference type="Pfam" id="PF11997"/>
    </source>
</evidence>
<dbReference type="Pfam" id="PF11997">
    <property type="entry name" value="DUF3492"/>
    <property type="match status" value="1"/>
</dbReference>
<dbReference type="AlphaFoldDB" id="A0A6S7BNL0"/>